<evidence type="ECO:0000313" key="1">
    <source>
        <dbReference type="EMBL" id="GFY38667.1"/>
    </source>
</evidence>
<gene>
    <name evidence="1" type="primary">NCL1_12112</name>
    <name evidence="1" type="ORF">TNIN_419291</name>
</gene>
<organism evidence="1 2">
    <name type="scientific">Trichonephila inaurata madagascariensis</name>
    <dbReference type="NCBI Taxonomy" id="2747483"/>
    <lineage>
        <taxon>Eukaryota</taxon>
        <taxon>Metazoa</taxon>
        <taxon>Ecdysozoa</taxon>
        <taxon>Arthropoda</taxon>
        <taxon>Chelicerata</taxon>
        <taxon>Arachnida</taxon>
        <taxon>Araneae</taxon>
        <taxon>Araneomorphae</taxon>
        <taxon>Entelegynae</taxon>
        <taxon>Araneoidea</taxon>
        <taxon>Nephilidae</taxon>
        <taxon>Trichonephila</taxon>
        <taxon>Trichonephila inaurata</taxon>
    </lineage>
</organism>
<sequence>MRPPNPKANSIESKRACSFNQNQSSMTEYGQMHGHYPQTNVNLPSASFVMRPKIDIIPQFNRDDCALFFEYNPLQIKGCKMNQHFSRSQIPMPLGYRQKEFDPYELYRQCKTNLLRMSLECREIDLSTHLMNQHVNANPNDVTDAHGDIPLPERSSSPQHRIFNKMDLNLQQNSIESRRNLYSVNRSNIIYGEPNTTENVEKRSAIFSIVTQNEIVENDKSFASNSSLKNSNAHSLETSKRHKRYGMLIFPQTNVNLPSASFVMRPKIDIIPQFNRDDCALFFEYNPLQFKGCKMNQHFNTSQIPMPLGYRQKEFDPYELYRQCKTNLLSMSHECREIDLSTHLMNQQVNANPQDVTDGGEFPFRREVHPRNIEYLIKWT</sequence>
<proteinExistence type="predicted"/>
<reference evidence="1" key="1">
    <citation type="submission" date="2020-08" db="EMBL/GenBank/DDBJ databases">
        <title>Multicomponent nature underlies the extraordinary mechanical properties of spider dragline silk.</title>
        <authorList>
            <person name="Kono N."/>
            <person name="Nakamura H."/>
            <person name="Mori M."/>
            <person name="Yoshida Y."/>
            <person name="Ohtoshi R."/>
            <person name="Malay A.D."/>
            <person name="Moran D.A.P."/>
            <person name="Tomita M."/>
            <person name="Numata K."/>
            <person name="Arakawa K."/>
        </authorList>
    </citation>
    <scope>NUCLEOTIDE SEQUENCE</scope>
</reference>
<comment type="caution">
    <text evidence="1">The sequence shown here is derived from an EMBL/GenBank/DDBJ whole genome shotgun (WGS) entry which is preliminary data.</text>
</comment>
<protein>
    <submittedName>
        <fullName evidence="1">Zinc finger protein</fullName>
    </submittedName>
</protein>
<name>A0A8X6WQF0_9ARAC</name>
<dbReference type="Proteomes" id="UP000886998">
    <property type="component" value="Unassembled WGS sequence"/>
</dbReference>
<accession>A0A8X6WQF0</accession>
<keyword evidence="2" id="KW-1185">Reference proteome</keyword>
<evidence type="ECO:0000313" key="2">
    <source>
        <dbReference type="Proteomes" id="UP000886998"/>
    </source>
</evidence>
<dbReference type="EMBL" id="BMAV01000977">
    <property type="protein sequence ID" value="GFY38667.1"/>
    <property type="molecule type" value="Genomic_DNA"/>
</dbReference>
<dbReference type="AlphaFoldDB" id="A0A8X6WQF0"/>